<feature type="transmembrane region" description="Helical" evidence="7">
    <location>
        <begin position="352"/>
        <end position="373"/>
    </location>
</feature>
<evidence type="ECO:0000313" key="10">
    <source>
        <dbReference type="Proteomes" id="UP000308652"/>
    </source>
</evidence>
<feature type="transmembrane region" description="Helical" evidence="7">
    <location>
        <begin position="466"/>
        <end position="486"/>
    </location>
</feature>
<sequence length="518" mass="56432">MASESKQEYEQRRISTANNNAVSISLPTIGRELNLDESELQWIVGAYPLSSGCLLLVCGRLADVFGRKKIFLLGSIILATFTLACGLTKNVMLLYILRGIQGVGVAGMVPAALGILADSFPPSPKRSLAFATFSSGSPVGAIFGTAIGGALTEFTKTTWRSPFYLHAALTFLLCFVGGWYVIDPDRSPSIQGDESRKMETGVSNHRYIDWIGAILATTGLILILFVISQGEIAPRQWKTTYIIALLVVGILLIGLFLLWQWYLEKHQENANSPPPLMKLSIWTHGQGRFAAMMAIAFFNLSTFYAWSFWVQLYYQKYKSYSTIQTVIRLSPMFVSGLLCNAFVGVLAARVRLVYLLAFGNVSTAIASLLFAIIQPEASYWCYGFPSATLGVIGADFTYATGTLFVAKVSRQDEQSLAGGLFQTMAQTGTAVGVTITTVIFNRVSGVTQSTTVDSGHSEDILRGYKAAEWGGVAFGLVATLLSIMFFRRVGTVGDRKPNHTEDSEASIHVQGENVKGVR</sequence>
<keyword evidence="5 7" id="KW-0472">Membrane</keyword>
<dbReference type="AlphaFoldDB" id="A0A5C3LTC2"/>
<feature type="transmembrane region" description="Helical" evidence="7">
    <location>
        <begin position="163"/>
        <end position="182"/>
    </location>
</feature>
<keyword evidence="4 7" id="KW-1133">Transmembrane helix</keyword>
<evidence type="ECO:0000256" key="5">
    <source>
        <dbReference type="ARBA" id="ARBA00023136"/>
    </source>
</evidence>
<gene>
    <name evidence="9" type="ORF">BDQ12DRAFT_706678</name>
</gene>
<accession>A0A5C3LTC2</accession>
<name>A0A5C3LTC2_9AGAR</name>
<organism evidence="9 10">
    <name type="scientific">Crucibulum laeve</name>
    <dbReference type="NCBI Taxonomy" id="68775"/>
    <lineage>
        <taxon>Eukaryota</taxon>
        <taxon>Fungi</taxon>
        <taxon>Dikarya</taxon>
        <taxon>Basidiomycota</taxon>
        <taxon>Agaricomycotina</taxon>
        <taxon>Agaricomycetes</taxon>
        <taxon>Agaricomycetidae</taxon>
        <taxon>Agaricales</taxon>
        <taxon>Agaricineae</taxon>
        <taxon>Nidulariaceae</taxon>
        <taxon>Crucibulum</taxon>
    </lineage>
</organism>
<proteinExistence type="predicted"/>
<dbReference type="Proteomes" id="UP000308652">
    <property type="component" value="Unassembled WGS sequence"/>
</dbReference>
<evidence type="ECO:0000259" key="8">
    <source>
        <dbReference type="PROSITE" id="PS50850"/>
    </source>
</evidence>
<dbReference type="EMBL" id="ML213622">
    <property type="protein sequence ID" value="TFK35336.1"/>
    <property type="molecule type" value="Genomic_DNA"/>
</dbReference>
<feature type="transmembrane region" description="Helical" evidence="7">
    <location>
        <begin position="95"/>
        <end position="116"/>
    </location>
</feature>
<evidence type="ECO:0000256" key="2">
    <source>
        <dbReference type="ARBA" id="ARBA00022448"/>
    </source>
</evidence>
<dbReference type="InterPro" id="IPR011701">
    <property type="entry name" value="MFS"/>
</dbReference>
<evidence type="ECO:0000256" key="7">
    <source>
        <dbReference type="SAM" id="Phobius"/>
    </source>
</evidence>
<feature type="transmembrane region" description="Helical" evidence="7">
    <location>
        <begin position="239"/>
        <end position="259"/>
    </location>
</feature>
<dbReference type="InterPro" id="IPR036259">
    <property type="entry name" value="MFS_trans_sf"/>
</dbReference>
<evidence type="ECO:0000256" key="3">
    <source>
        <dbReference type="ARBA" id="ARBA00022692"/>
    </source>
</evidence>
<evidence type="ECO:0000256" key="1">
    <source>
        <dbReference type="ARBA" id="ARBA00004141"/>
    </source>
</evidence>
<keyword evidence="3 7" id="KW-0812">Transmembrane</keyword>
<evidence type="ECO:0000256" key="6">
    <source>
        <dbReference type="SAM" id="MobiDB-lite"/>
    </source>
</evidence>
<dbReference type="OrthoDB" id="5086884at2759"/>
<feature type="domain" description="Major facilitator superfamily (MFS) profile" evidence="8">
    <location>
        <begin position="1"/>
        <end position="490"/>
    </location>
</feature>
<dbReference type="Gene3D" id="1.20.1250.20">
    <property type="entry name" value="MFS general substrate transporter like domains"/>
    <property type="match status" value="2"/>
</dbReference>
<feature type="transmembrane region" description="Helical" evidence="7">
    <location>
        <begin position="128"/>
        <end position="151"/>
    </location>
</feature>
<dbReference type="SUPFAM" id="SSF103473">
    <property type="entry name" value="MFS general substrate transporter"/>
    <property type="match status" value="1"/>
</dbReference>
<keyword evidence="2" id="KW-0813">Transport</keyword>
<protein>
    <submittedName>
        <fullName evidence="9">Major facilitator superfamily domain-containing protein</fullName>
    </submittedName>
</protein>
<comment type="subcellular location">
    <subcellularLocation>
        <location evidence="1">Membrane</location>
        <topology evidence="1">Multi-pass membrane protein</topology>
    </subcellularLocation>
</comment>
<feature type="region of interest" description="Disordered" evidence="6">
    <location>
        <begin position="494"/>
        <end position="518"/>
    </location>
</feature>
<dbReference type="GO" id="GO:0016020">
    <property type="term" value="C:membrane"/>
    <property type="evidence" value="ECO:0007669"/>
    <property type="project" value="UniProtKB-SubCell"/>
</dbReference>
<feature type="transmembrane region" description="Helical" evidence="7">
    <location>
        <begin position="70"/>
        <end position="89"/>
    </location>
</feature>
<dbReference type="InterPro" id="IPR020846">
    <property type="entry name" value="MFS_dom"/>
</dbReference>
<dbReference type="GO" id="GO:0022857">
    <property type="term" value="F:transmembrane transporter activity"/>
    <property type="evidence" value="ECO:0007669"/>
    <property type="project" value="InterPro"/>
</dbReference>
<feature type="transmembrane region" description="Helical" evidence="7">
    <location>
        <begin position="289"/>
        <end position="309"/>
    </location>
</feature>
<dbReference type="PANTHER" id="PTHR42718">
    <property type="entry name" value="MAJOR FACILITATOR SUPERFAMILY MULTIDRUG TRANSPORTER MFSC"/>
    <property type="match status" value="1"/>
</dbReference>
<feature type="transmembrane region" description="Helical" evidence="7">
    <location>
        <begin position="207"/>
        <end position="227"/>
    </location>
</feature>
<reference evidence="9 10" key="1">
    <citation type="journal article" date="2019" name="Nat. Ecol. Evol.">
        <title>Megaphylogeny resolves global patterns of mushroom evolution.</title>
        <authorList>
            <person name="Varga T."/>
            <person name="Krizsan K."/>
            <person name="Foldi C."/>
            <person name="Dima B."/>
            <person name="Sanchez-Garcia M."/>
            <person name="Sanchez-Ramirez S."/>
            <person name="Szollosi G.J."/>
            <person name="Szarkandi J.G."/>
            <person name="Papp V."/>
            <person name="Albert L."/>
            <person name="Andreopoulos W."/>
            <person name="Angelini C."/>
            <person name="Antonin V."/>
            <person name="Barry K.W."/>
            <person name="Bougher N.L."/>
            <person name="Buchanan P."/>
            <person name="Buyck B."/>
            <person name="Bense V."/>
            <person name="Catcheside P."/>
            <person name="Chovatia M."/>
            <person name="Cooper J."/>
            <person name="Damon W."/>
            <person name="Desjardin D."/>
            <person name="Finy P."/>
            <person name="Geml J."/>
            <person name="Haridas S."/>
            <person name="Hughes K."/>
            <person name="Justo A."/>
            <person name="Karasinski D."/>
            <person name="Kautmanova I."/>
            <person name="Kiss B."/>
            <person name="Kocsube S."/>
            <person name="Kotiranta H."/>
            <person name="LaButti K.M."/>
            <person name="Lechner B.E."/>
            <person name="Liimatainen K."/>
            <person name="Lipzen A."/>
            <person name="Lukacs Z."/>
            <person name="Mihaltcheva S."/>
            <person name="Morgado L.N."/>
            <person name="Niskanen T."/>
            <person name="Noordeloos M.E."/>
            <person name="Ohm R.A."/>
            <person name="Ortiz-Santana B."/>
            <person name="Ovrebo C."/>
            <person name="Racz N."/>
            <person name="Riley R."/>
            <person name="Savchenko A."/>
            <person name="Shiryaev A."/>
            <person name="Soop K."/>
            <person name="Spirin V."/>
            <person name="Szebenyi C."/>
            <person name="Tomsovsky M."/>
            <person name="Tulloss R.E."/>
            <person name="Uehling J."/>
            <person name="Grigoriev I.V."/>
            <person name="Vagvolgyi C."/>
            <person name="Papp T."/>
            <person name="Martin F.M."/>
            <person name="Miettinen O."/>
            <person name="Hibbett D.S."/>
            <person name="Nagy L.G."/>
        </authorList>
    </citation>
    <scope>NUCLEOTIDE SEQUENCE [LARGE SCALE GENOMIC DNA]</scope>
    <source>
        <strain evidence="9 10">CBS 166.37</strain>
    </source>
</reference>
<keyword evidence="10" id="KW-1185">Reference proteome</keyword>
<dbReference type="STRING" id="68775.A0A5C3LTC2"/>
<dbReference type="PANTHER" id="PTHR42718:SF9">
    <property type="entry name" value="MAJOR FACILITATOR SUPERFAMILY MULTIDRUG TRANSPORTER MFSC"/>
    <property type="match status" value="1"/>
</dbReference>
<evidence type="ECO:0000256" key="4">
    <source>
        <dbReference type="ARBA" id="ARBA00022989"/>
    </source>
</evidence>
<evidence type="ECO:0000313" key="9">
    <source>
        <dbReference type="EMBL" id="TFK35336.1"/>
    </source>
</evidence>
<dbReference type="Pfam" id="PF07690">
    <property type="entry name" value="MFS_1"/>
    <property type="match status" value="2"/>
</dbReference>
<dbReference type="PROSITE" id="PS50850">
    <property type="entry name" value="MFS"/>
    <property type="match status" value="1"/>
</dbReference>